<dbReference type="STRING" id="582667.SAMN05192568_10215"/>
<evidence type="ECO:0000313" key="2">
    <source>
        <dbReference type="EMBL" id="SFM15399.1"/>
    </source>
</evidence>
<evidence type="ECO:0000256" key="1">
    <source>
        <dbReference type="SAM" id="MobiDB-lite"/>
    </source>
</evidence>
<reference evidence="3" key="1">
    <citation type="submission" date="2016-10" db="EMBL/GenBank/DDBJ databases">
        <authorList>
            <person name="Varghese N."/>
            <person name="Submissions S."/>
        </authorList>
    </citation>
    <scope>NUCLEOTIDE SEQUENCE [LARGE SCALE GENOMIC DNA]</scope>
    <source>
        <strain evidence="3">BL36</strain>
    </source>
</reference>
<dbReference type="AlphaFoldDB" id="A0A1I4NIW5"/>
<dbReference type="Proteomes" id="UP000199048">
    <property type="component" value="Unassembled WGS sequence"/>
</dbReference>
<proteinExistence type="predicted"/>
<organism evidence="2 3">
    <name type="scientific">Methylobacterium pseudosasicola</name>
    <dbReference type="NCBI Taxonomy" id="582667"/>
    <lineage>
        <taxon>Bacteria</taxon>
        <taxon>Pseudomonadati</taxon>
        <taxon>Pseudomonadota</taxon>
        <taxon>Alphaproteobacteria</taxon>
        <taxon>Hyphomicrobiales</taxon>
        <taxon>Methylobacteriaceae</taxon>
        <taxon>Methylobacterium</taxon>
    </lineage>
</organism>
<sequence>MPVMRTPIHANSNGDRWYLCRGDDPVDVFVFHEPNGPSGRMPSRIELTAFLASGSGSPEHRTLLTMIGSLVGATHAGSGTPPRGPEAGAAGAEPTPGEAAALT</sequence>
<feature type="compositionally biased region" description="Low complexity" evidence="1">
    <location>
        <begin position="79"/>
        <end position="103"/>
    </location>
</feature>
<gene>
    <name evidence="2" type="ORF">SAMN05192568_10215</name>
</gene>
<keyword evidence="3" id="KW-1185">Reference proteome</keyword>
<dbReference type="EMBL" id="FOTK01000021">
    <property type="protein sequence ID" value="SFM15399.1"/>
    <property type="molecule type" value="Genomic_DNA"/>
</dbReference>
<name>A0A1I4NIW5_9HYPH</name>
<feature type="region of interest" description="Disordered" evidence="1">
    <location>
        <begin position="73"/>
        <end position="103"/>
    </location>
</feature>
<dbReference type="OrthoDB" id="7869524at2"/>
<protein>
    <submittedName>
        <fullName evidence="2">Uncharacterized protein</fullName>
    </submittedName>
</protein>
<accession>A0A1I4NIW5</accession>
<evidence type="ECO:0000313" key="3">
    <source>
        <dbReference type="Proteomes" id="UP000199048"/>
    </source>
</evidence>